<feature type="binding site" evidence="9">
    <location>
        <position position="188"/>
    </location>
    <ligand>
        <name>2-[(2R,5Z)-2-carboxy-4-methylthiazol-5(2H)-ylidene]ethyl phosphate</name>
        <dbReference type="ChEBI" id="CHEBI:62899"/>
    </ligand>
</feature>
<dbReference type="AlphaFoldDB" id="A0A3M8H0N2"/>
<dbReference type="OrthoDB" id="9812206at2"/>
<dbReference type="InterPro" id="IPR013785">
    <property type="entry name" value="Aldolase_TIM"/>
</dbReference>
<feature type="binding site" evidence="9">
    <location>
        <position position="153"/>
    </location>
    <ligand>
        <name>4-amino-2-methyl-5-(diphosphooxymethyl)pyrimidine</name>
        <dbReference type="ChEBI" id="CHEBI:57841"/>
    </ligand>
</feature>
<gene>
    <name evidence="9" type="primary">thiE</name>
    <name evidence="11" type="ORF">EC501_17950</name>
</gene>
<dbReference type="GO" id="GO:0004789">
    <property type="term" value="F:thiamine-phosphate diphosphorylase activity"/>
    <property type="evidence" value="ECO:0007669"/>
    <property type="project" value="UniProtKB-UniRule"/>
</dbReference>
<dbReference type="HAMAP" id="MF_00097">
    <property type="entry name" value="TMP_synthase"/>
    <property type="match status" value="1"/>
</dbReference>
<dbReference type="GO" id="GO:0000287">
    <property type="term" value="F:magnesium ion binding"/>
    <property type="evidence" value="ECO:0007669"/>
    <property type="project" value="UniProtKB-UniRule"/>
</dbReference>
<sequence>MSIVKKLDISKYLVIGPENTKGRPVATIIKDAVNAGFTCIQIRSKVASAKELIQLTRQAAEAIEEAGKSKEVALLVNDRLDIVLAARKEGIKVDGIHVGQTDIPVDVCREYLGEELIVGLSARADELFEYIKTADVSQLDYFGVGPLRETQTKPDCGLGKDGRVITRSFDDIAKISELSSIPVVVGGGVKLADIPSLAQTGADGFFVVSAVTEADNPKLEATKLVNAWNDYKSREKCSVN</sequence>
<feature type="domain" description="Thiamine phosphate synthase/TenI" evidence="10">
    <location>
        <begin position="12"/>
        <end position="211"/>
    </location>
</feature>
<dbReference type="InterPro" id="IPR034291">
    <property type="entry name" value="TMP_synthase"/>
</dbReference>
<dbReference type="Proteomes" id="UP000279909">
    <property type="component" value="Unassembled WGS sequence"/>
</dbReference>
<dbReference type="EMBL" id="RHLQ01000085">
    <property type="protein sequence ID" value="RNC95420.1"/>
    <property type="molecule type" value="Genomic_DNA"/>
</dbReference>
<comment type="similarity">
    <text evidence="9">Belongs to the thiamine-phosphate synthase family.</text>
</comment>
<evidence type="ECO:0000256" key="4">
    <source>
        <dbReference type="ARBA" id="ARBA00022842"/>
    </source>
</evidence>
<comment type="catalytic activity">
    <reaction evidence="8 9">
        <text>2-[(2R,5Z)-2-carboxy-4-methylthiazol-5(2H)-ylidene]ethyl phosphate + 4-amino-2-methyl-5-(diphosphooxymethyl)pyrimidine + 2 H(+) = thiamine phosphate + CO2 + diphosphate</text>
        <dbReference type="Rhea" id="RHEA:47844"/>
        <dbReference type="ChEBI" id="CHEBI:15378"/>
        <dbReference type="ChEBI" id="CHEBI:16526"/>
        <dbReference type="ChEBI" id="CHEBI:33019"/>
        <dbReference type="ChEBI" id="CHEBI:37575"/>
        <dbReference type="ChEBI" id="CHEBI:57841"/>
        <dbReference type="ChEBI" id="CHEBI:62899"/>
        <dbReference type="EC" id="2.5.1.3"/>
    </reaction>
</comment>
<comment type="pathway">
    <text evidence="1 9">Cofactor biosynthesis; thiamine diphosphate biosynthesis; thiamine phosphate from 4-amino-2-methyl-5-diphosphomethylpyrimidine and 4-methyl-5-(2-phosphoethyl)-thiazole: step 1/1.</text>
</comment>
<dbReference type="PANTHER" id="PTHR20857">
    <property type="entry name" value="THIAMINE-PHOSPHATE PYROPHOSPHORYLASE"/>
    <property type="match status" value="1"/>
</dbReference>
<feature type="binding site" evidence="9">
    <location>
        <position position="77"/>
    </location>
    <ligand>
        <name>4-amino-2-methyl-5-(diphosphooxymethyl)pyrimidine</name>
        <dbReference type="ChEBI" id="CHEBI:57841"/>
    </ligand>
</feature>
<comment type="cofactor">
    <cofactor evidence="9">
        <name>Mg(2+)</name>
        <dbReference type="ChEBI" id="CHEBI:18420"/>
    </cofactor>
    <text evidence="9">Binds 1 Mg(2+) ion per subunit.</text>
</comment>
<feature type="binding site" evidence="9">
    <location>
        <position position="102"/>
    </location>
    <ligand>
        <name>Mg(2+)</name>
        <dbReference type="ChEBI" id="CHEBI:18420"/>
    </ligand>
</feature>
<evidence type="ECO:0000256" key="7">
    <source>
        <dbReference type="ARBA" id="ARBA00047851"/>
    </source>
</evidence>
<feature type="binding site" evidence="9">
    <location>
        <position position="78"/>
    </location>
    <ligand>
        <name>Mg(2+)</name>
        <dbReference type="ChEBI" id="CHEBI:18420"/>
    </ligand>
</feature>
<dbReference type="GO" id="GO:0009228">
    <property type="term" value="P:thiamine biosynthetic process"/>
    <property type="evidence" value="ECO:0007669"/>
    <property type="project" value="UniProtKB-KW"/>
</dbReference>
<keyword evidence="4 9" id="KW-0460">Magnesium</keyword>
<dbReference type="InterPro" id="IPR036206">
    <property type="entry name" value="ThiamineP_synth_sf"/>
</dbReference>
<evidence type="ECO:0000256" key="5">
    <source>
        <dbReference type="ARBA" id="ARBA00022977"/>
    </source>
</evidence>
<feature type="binding site" evidence="9">
    <location>
        <begin position="208"/>
        <end position="209"/>
    </location>
    <ligand>
        <name>2-[(2R,5Z)-2-carboxy-4-methylthiazol-5(2H)-ylidene]ethyl phosphate</name>
        <dbReference type="ChEBI" id="CHEBI:62899"/>
    </ligand>
</feature>
<evidence type="ECO:0000256" key="8">
    <source>
        <dbReference type="ARBA" id="ARBA00047883"/>
    </source>
</evidence>
<dbReference type="EC" id="2.5.1.3" evidence="9"/>
<dbReference type="Gene3D" id="3.20.20.70">
    <property type="entry name" value="Aldolase class I"/>
    <property type="match status" value="1"/>
</dbReference>
<dbReference type="RefSeq" id="WP_122973705.1">
    <property type="nucleotide sequence ID" value="NZ_RHLQ01000085.1"/>
</dbReference>
<dbReference type="SUPFAM" id="SSF51391">
    <property type="entry name" value="Thiamin phosphate synthase"/>
    <property type="match status" value="1"/>
</dbReference>
<dbReference type="UniPathway" id="UPA00060">
    <property type="reaction ID" value="UER00141"/>
</dbReference>
<evidence type="ECO:0000313" key="11">
    <source>
        <dbReference type="EMBL" id="RNC95420.1"/>
    </source>
</evidence>
<feature type="binding site" evidence="9">
    <location>
        <begin position="150"/>
        <end position="152"/>
    </location>
    <ligand>
        <name>2-[(2R,5Z)-2-carboxy-4-methylthiazol-5(2H)-ylidene]ethyl phosphate</name>
        <dbReference type="ChEBI" id="CHEBI:62899"/>
    </ligand>
</feature>
<dbReference type="PANTHER" id="PTHR20857:SF23">
    <property type="entry name" value="THIAMINE BIOSYNTHETIC BIFUNCTIONAL ENZYME"/>
    <property type="match status" value="1"/>
</dbReference>
<reference evidence="11 12" key="1">
    <citation type="journal article" date="2014" name="Int. J. Syst. Evol. Microbiol.">
        <title>Lysinibacillus halotolerans sp. nov., isolated from saline-alkaline soil.</title>
        <authorList>
            <person name="Kong D."/>
            <person name="Wang Y."/>
            <person name="Zhao B."/>
            <person name="Li Y."/>
            <person name="Song J."/>
            <person name="Zhai Y."/>
            <person name="Zhang C."/>
            <person name="Wang H."/>
            <person name="Chen X."/>
            <person name="Zhao B."/>
            <person name="Ruan Z."/>
        </authorList>
    </citation>
    <scope>NUCLEOTIDE SEQUENCE [LARGE SCALE GENOMIC DNA]</scope>
    <source>
        <strain evidence="11 12">MCCC 1A12703</strain>
    </source>
</reference>
<evidence type="ECO:0000256" key="3">
    <source>
        <dbReference type="ARBA" id="ARBA00022723"/>
    </source>
</evidence>
<keyword evidence="12" id="KW-1185">Reference proteome</keyword>
<comment type="catalytic activity">
    <reaction evidence="6 9">
        <text>4-methyl-5-(2-phosphooxyethyl)-thiazole + 4-amino-2-methyl-5-(diphosphooxymethyl)pyrimidine + H(+) = thiamine phosphate + diphosphate</text>
        <dbReference type="Rhea" id="RHEA:22328"/>
        <dbReference type="ChEBI" id="CHEBI:15378"/>
        <dbReference type="ChEBI" id="CHEBI:33019"/>
        <dbReference type="ChEBI" id="CHEBI:37575"/>
        <dbReference type="ChEBI" id="CHEBI:57841"/>
        <dbReference type="ChEBI" id="CHEBI:58296"/>
        <dbReference type="EC" id="2.5.1.3"/>
    </reaction>
</comment>
<organism evidence="11 12">
    <name type="scientific">Lysinibacillus halotolerans</name>
    <dbReference type="NCBI Taxonomy" id="1368476"/>
    <lineage>
        <taxon>Bacteria</taxon>
        <taxon>Bacillati</taxon>
        <taxon>Bacillota</taxon>
        <taxon>Bacilli</taxon>
        <taxon>Bacillales</taxon>
        <taxon>Bacillaceae</taxon>
        <taxon>Lysinibacillus</taxon>
    </lineage>
</organism>
<comment type="catalytic activity">
    <reaction evidence="7 9">
        <text>2-(2-carboxy-4-methylthiazol-5-yl)ethyl phosphate + 4-amino-2-methyl-5-(diphosphooxymethyl)pyrimidine + 2 H(+) = thiamine phosphate + CO2 + diphosphate</text>
        <dbReference type="Rhea" id="RHEA:47848"/>
        <dbReference type="ChEBI" id="CHEBI:15378"/>
        <dbReference type="ChEBI" id="CHEBI:16526"/>
        <dbReference type="ChEBI" id="CHEBI:33019"/>
        <dbReference type="ChEBI" id="CHEBI:37575"/>
        <dbReference type="ChEBI" id="CHEBI:57841"/>
        <dbReference type="ChEBI" id="CHEBI:62890"/>
        <dbReference type="EC" id="2.5.1.3"/>
    </reaction>
</comment>
<keyword evidence="2 9" id="KW-0808">Transferase</keyword>
<comment type="function">
    <text evidence="9">Condenses 4-methyl-5-(beta-hydroxyethyl)thiazole monophosphate (THZ-P) and 2-methyl-4-amino-5-hydroxymethyl pyrimidine pyrophosphate (HMP-PP) to form thiamine monophosphate (TMP).</text>
</comment>
<evidence type="ECO:0000256" key="9">
    <source>
        <dbReference type="HAMAP-Rule" id="MF_00097"/>
    </source>
</evidence>
<evidence type="ECO:0000259" key="10">
    <source>
        <dbReference type="Pfam" id="PF02581"/>
    </source>
</evidence>
<accession>A0A3M8H0N2</accession>
<evidence type="ECO:0000256" key="6">
    <source>
        <dbReference type="ARBA" id="ARBA00047334"/>
    </source>
</evidence>
<protein>
    <recommendedName>
        <fullName evidence="9">Thiamine-phosphate synthase</fullName>
        <shortName evidence="9">TP synthase</shortName>
        <shortName evidence="9">TPS</shortName>
        <ecNumber evidence="9">2.5.1.3</ecNumber>
    </recommendedName>
    <alternativeName>
        <fullName evidence="9">Thiamine-phosphate pyrophosphorylase</fullName>
        <shortName evidence="9">TMP pyrophosphorylase</shortName>
        <shortName evidence="9">TMP-PPase</shortName>
    </alternativeName>
</protein>
<keyword evidence="5 9" id="KW-0784">Thiamine biosynthesis</keyword>
<feature type="binding site" evidence="9">
    <location>
        <begin position="41"/>
        <end position="45"/>
    </location>
    <ligand>
        <name>4-amino-2-methyl-5-(diphosphooxymethyl)pyrimidine</name>
        <dbReference type="ChEBI" id="CHEBI:57841"/>
    </ligand>
</feature>
<name>A0A3M8H0N2_9BACI</name>
<feature type="binding site" evidence="9">
    <location>
        <position position="121"/>
    </location>
    <ligand>
        <name>4-amino-2-methyl-5-(diphosphooxymethyl)pyrimidine</name>
        <dbReference type="ChEBI" id="CHEBI:57841"/>
    </ligand>
</feature>
<evidence type="ECO:0000256" key="1">
    <source>
        <dbReference type="ARBA" id="ARBA00005165"/>
    </source>
</evidence>
<dbReference type="GO" id="GO:0005737">
    <property type="term" value="C:cytoplasm"/>
    <property type="evidence" value="ECO:0007669"/>
    <property type="project" value="TreeGrafter"/>
</dbReference>
<dbReference type="GO" id="GO:0009229">
    <property type="term" value="P:thiamine diphosphate biosynthetic process"/>
    <property type="evidence" value="ECO:0007669"/>
    <property type="project" value="UniProtKB-UniRule"/>
</dbReference>
<comment type="caution">
    <text evidence="11">The sequence shown here is derived from an EMBL/GenBank/DDBJ whole genome shotgun (WGS) entry which is preliminary data.</text>
</comment>
<dbReference type="Pfam" id="PF02581">
    <property type="entry name" value="TMP-TENI"/>
    <property type="match status" value="1"/>
</dbReference>
<keyword evidence="3 9" id="KW-0479">Metal-binding</keyword>
<evidence type="ECO:0000256" key="2">
    <source>
        <dbReference type="ARBA" id="ARBA00022679"/>
    </source>
</evidence>
<proteinExistence type="inferred from homology"/>
<evidence type="ECO:0000313" key="12">
    <source>
        <dbReference type="Proteomes" id="UP000279909"/>
    </source>
</evidence>
<dbReference type="InterPro" id="IPR022998">
    <property type="entry name" value="ThiamineP_synth_TenI"/>
</dbReference>
<dbReference type="CDD" id="cd00564">
    <property type="entry name" value="TMP_TenI"/>
    <property type="match status" value="1"/>
</dbReference>